<sequence>MFFYVARQPILNRDKSLFAYELLFRDGMNNAFPNISADEATSKLVESSQFSSGIDDLTGGKLAFINFAEEAIINQLPTLLPNETVVVEVLETVTPNKNLVHALTTLKSKGYTIALDDFIYDEAWNQVFPHVDIIKIDIQISGLSEINELRRKLKDYSFKYLAEKVETYEEFQLGSTLGFDYFQGYFFSKPEVIQKRALNPSQIAFADLLFETSKLDMDVNKVCASIERDVGLSYKLLRFVNSSAFHRSRKIENLKQAIVFLGQQELQKLVAVIAAAQLSDNKPSELMRLSITRARFCEHLAVLYGRKDDAPKAFLTGLMSLIDAIMDDELKNILDRIPLSQDIYDALIDKRGVLAYLLALAVSYENANWARTSQIAKKLKISEADLPDLYLDATSWANAYSEFDEEE</sequence>
<feature type="domain" description="EAL" evidence="1">
    <location>
        <begin position="1"/>
        <end position="204"/>
    </location>
</feature>
<evidence type="ECO:0000313" key="3">
    <source>
        <dbReference type="EMBL" id="SMQ64733.1"/>
    </source>
</evidence>
<evidence type="ECO:0000313" key="4">
    <source>
        <dbReference type="Proteomes" id="UP000194450"/>
    </source>
</evidence>
<evidence type="ECO:0000259" key="2">
    <source>
        <dbReference type="PROSITE" id="PS51833"/>
    </source>
</evidence>
<dbReference type="Pfam" id="PF08668">
    <property type="entry name" value="HDOD"/>
    <property type="match status" value="1"/>
</dbReference>
<feature type="domain" description="HDOD" evidence="2">
    <location>
        <begin position="198"/>
        <end position="385"/>
    </location>
</feature>
<dbReference type="AlphaFoldDB" id="A0A1Y6EWT7"/>
<dbReference type="Pfam" id="PF00563">
    <property type="entry name" value="EAL"/>
    <property type="match status" value="1"/>
</dbReference>
<dbReference type="InterPro" id="IPR013976">
    <property type="entry name" value="HDOD"/>
</dbReference>
<keyword evidence="4" id="KW-1185">Reference proteome</keyword>
<name>A0A1Y6EWT7_9GAMM</name>
<reference evidence="4" key="1">
    <citation type="submission" date="2017-04" db="EMBL/GenBank/DDBJ databases">
        <authorList>
            <person name="Varghese N."/>
            <person name="Submissions S."/>
        </authorList>
    </citation>
    <scope>NUCLEOTIDE SEQUENCE [LARGE SCALE GENOMIC DNA]</scope>
</reference>
<dbReference type="SUPFAM" id="SSF141868">
    <property type="entry name" value="EAL domain-like"/>
    <property type="match status" value="1"/>
</dbReference>
<dbReference type="OrthoDB" id="9804751at2"/>
<dbReference type="InterPro" id="IPR035919">
    <property type="entry name" value="EAL_sf"/>
</dbReference>
<accession>A0A1Y6EWT7</accession>
<dbReference type="InterPro" id="IPR052340">
    <property type="entry name" value="RNase_Y/CdgJ"/>
</dbReference>
<dbReference type="Proteomes" id="UP000194450">
    <property type="component" value="Unassembled WGS sequence"/>
</dbReference>
<gene>
    <name evidence="3" type="ORF">SAMN06297229_1090</name>
</gene>
<dbReference type="InterPro" id="IPR014408">
    <property type="entry name" value="dGMP_Pdiesterase_EAL/HD-GYP"/>
</dbReference>
<organism evidence="3 4">
    <name type="scientific">Pseudidiomarina planktonica</name>
    <dbReference type="NCBI Taxonomy" id="1323738"/>
    <lineage>
        <taxon>Bacteria</taxon>
        <taxon>Pseudomonadati</taxon>
        <taxon>Pseudomonadota</taxon>
        <taxon>Gammaproteobacteria</taxon>
        <taxon>Alteromonadales</taxon>
        <taxon>Idiomarinaceae</taxon>
        <taxon>Pseudidiomarina</taxon>
    </lineage>
</organism>
<dbReference type="EMBL" id="FXWH01000001">
    <property type="protein sequence ID" value="SMQ64733.1"/>
    <property type="molecule type" value="Genomic_DNA"/>
</dbReference>
<dbReference type="PIRSF" id="PIRSF003180">
    <property type="entry name" value="DiGMPpdiest_YuxH"/>
    <property type="match status" value="1"/>
</dbReference>
<dbReference type="Gene3D" id="3.20.20.450">
    <property type="entry name" value="EAL domain"/>
    <property type="match status" value="1"/>
</dbReference>
<dbReference type="SMART" id="SM00052">
    <property type="entry name" value="EAL"/>
    <property type="match status" value="1"/>
</dbReference>
<protein>
    <submittedName>
        <fullName evidence="3">EAL and modified HD-GYP domain-containing signal transduction protein</fullName>
    </submittedName>
</protein>
<dbReference type="PROSITE" id="PS50883">
    <property type="entry name" value="EAL"/>
    <property type="match status" value="1"/>
</dbReference>
<dbReference type="PROSITE" id="PS51833">
    <property type="entry name" value="HDOD"/>
    <property type="match status" value="1"/>
</dbReference>
<evidence type="ECO:0000259" key="1">
    <source>
        <dbReference type="PROSITE" id="PS50883"/>
    </source>
</evidence>
<dbReference type="SUPFAM" id="SSF109604">
    <property type="entry name" value="HD-domain/PDEase-like"/>
    <property type="match status" value="1"/>
</dbReference>
<dbReference type="InterPro" id="IPR001633">
    <property type="entry name" value="EAL_dom"/>
</dbReference>
<dbReference type="RefSeq" id="WP_086434200.1">
    <property type="nucleotide sequence ID" value="NZ_FXWH01000001.1"/>
</dbReference>
<dbReference type="PANTHER" id="PTHR33525:SF4">
    <property type="entry name" value="CYCLIC DI-GMP PHOSPHODIESTERASE CDGJ"/>
    <property type="match status" value="1"/>
</dbReference>
<proteinExistence type="predicted"/>
<dbReference type="Gene3D" id="1.10.3210.10">
    <property type="entry name" value="Hypothetical protein af1432"/>
    <property type="match status" value="1"/>
</dbReference>
<dbReference type="PANTHER" id="PTHR33525">
    <property type="match status" value="1"/>
</dbReference>